<dbReference type="InterPro" id="IPR010982">
    <property type="entry name" value="Lambda_DNA-bd_dom_sf"/>
</dbReference>
<evidence type="ECO:0000256" key="3">
    <source>
        <dbReference type="ARBA" id="ARBA00023163"/>
    </source>
</evidence>
<keyword evidence="1" id="KW-0805">Transcription regulation</keyword>
<comment type="caution">
    <text evidence="5">The sequence shown here is derived from an EMBL/GenBank/DDBJ whole genome shotgun (WGS) entry which is preliminary data.</text>
</comment>
<evidence type="ECO:0000256" key="1">
    <source>
        <dbReference type="ARBA" id="ARBA00023015"/>
    </source>
</evidence>
<dbReference type="InterPro" id="IPR001387">
    <property type="entry name" value="Cro/C1-type_HTH"/>
</dbReference>
<reference evidence="5" key="1">
    <citation type="submission" date="2017-05" db="EMBL/GenBank/DDBJ databases">
        <authorList>
            <person name="Imhoff J.F."/>
            <person name="Rahn T."/>
            <person name="Kuenzel S."/>
            <person name="Neulinger S.C."/>
        </authorList>
    </citation>
    <scope>NUCLEOTIDE SEQUENCE</scope>
    <source>
        <strain evidence="5">LMG 28126</strain>
    </source>
</reference>
<dbReference type="RefSeq" id="WP_201158216.1">
    <property type="nucleotide sequence ID" value="NZ_NHSD01000305.1"/>
</dbReference>
<dbReference type="AlphaFoldDB" id="A0A934TNC9"/>
<keyword evidence="2" id="KW-0238">DNA-binding</keyword>
<evidence type="ECO:0000259" key="4">
    <source>
        <dbReference type="PROSITE" id="PS50943"/>
    </source>
</evidence>
<evidence type="ECO:0000256" key="2">
    <source>
        <dbReference type="ARBA" id="ARBA00023125"/>
    </source>
</evidence>
<dbReference type="PANTHER" id="PTHR46797">
    <property type="entry name" value="HTH-TYPE TRANSCRIPTIONAL REGULATOR"/>
    <property type="match status" value="1"/>
</dbReference>
<dbReference type="Proteomes" id="UP000706333">
    <property type="component" value="Unassembled WGS sequence"/>
</dbReference>
<dbReference type="GO" id="GO:0003677">
    <property type="term" value="F:DNA binding"/>
    <property type="evidence" value="ECO:0007669"/>
    <property type="project" value="UniProtKB-KW"/>
</dbReference>
<dbReference type="PROSITE" id="PS50943">
    <property type="entry name" value="HTH_CROC1"/>
    <property type="match status" value="1"/>
</dbReference>
<dbReference type="InterPro" id="IPR050807">
    <property type="entry name" value="TransReg_Diox_bact_type"/>
</dbReference>
<dbReference type="SMART" id="SM00530">
    <property type="entry name" value="HTH_XRE"/>
    <property type="match status" value="1"/>
</dbReference>
<feature type="domain" description="HTH cro/C1-type" evidence="4">
    <location>
        <begin position="22"/>
        <end position="76"/>
    </location>
</feature>
<dbReference type="Gene3D" id="1.10.260.40">
    <property type="entry name" value="lambda repressor-like DNA-binding domains"/>
    <property type="match status" value="1"/>
</dbReference>
<dbReference type="PANTHER" id="PTHR46797:SF23">
    <property type="entry name" value="HTH-TYPE TRANSCRIPTIONAL REGULATOR SUTR"/>
    <property type="match status" value="1"/>
</dbReference>
<evidence type="ECO:0000313" key="5">
    <source>
        <dbReference type="EMBL" id="MBK5928452.1"/>
    </source>
</evidence>
<proteinExistence type="predicted"/>
<dbReference type="EMBL" id="NHSD01000305">
    <property type="protein sequence ID" value="MBK5928452.1"/>
    <property type="molecule type" value="Genomic_DNA"/>
</dbReference>
<reference evidence="5" key="2">
    <citation type="journal article" date="2020" name="Microorganisms">
        <title>Osmotic Adaptation and Compatible Solute Biosynthesis of Phototrophic Bacteria as Revealed from Genome Analyses.</title>
        <authorList>
            <person name="Imhoff J.F."/>
            <person name="Rahn T."/>
            <person name="Kunzel S."/>
            <person name="Keller A."/>
            <person name="Neulinger S.C."/>
        </authorList>
    </citation>
    <scope>NUCLEOTIDE SEQUENCE</scope>
    <source>
        <strain evidence="5">LMG 28126</strain>
    </source>
</reference>
<evidence type="ECO:0000313" key="6">
    <source>
        <dbReference type="Proteomes" id="UP000706333"/>
    </source>
</evidence>
<dbReference type="GO" id="GO:0005829">
    <property type="term" value="C:cytosol"/>
    <property type="evidence" value="ECO:0007669"/>
    <property type="project" value="TreeGrafter"/>
</dbReference>
<accession>A0A934TNC9</accession>
<dbReference type="SUPFAM" id="SSF47413">
    <property type="entry name" value="lambda repressor-like DNA-binding domains"/>
    <property type="match status" value="1"/>
</dbReference>
<name>A0A934TNC9_9RHOB</name>
<keyword evidence="6" id="KW-1185">Reference proteome</keyword>
<dbReference type="CDD" id="cd00093">
    <property type="entry name" value="HTH_XRE"/>
    <property type="match status" value="1"/>
</dbReference>
<dbReference type="Pfam" id="PF01381">
    <property type="entry name" value="HTH_3"/>
    <property type="match status" value="1"/>
</dbReference>
<keyword evidence="3" id="KW-0804">Transcription</keyword>
<dbReference type="GO" id="GO:0003700">
    <property type="term" value="F:DNA-binding transcription factor activity"/>
    <property type="evidence" value="ECO:0007669"/>
    <property type="project" value="TreeGrafter"/>
</dbReference>
<organism evidence="5 6">
    <name type="scientific">Rhodobaculum claviforme</name>
    <dbReference type="NCBI Taxonomy" id="1549854"/>
    <lineage>
        <taxon>Bacteria</taxon>
        <taxon>Pseudomonadati</taxon>
        <taxon>Pseudomonadota</taxon>
        <taxon>Alphaproteobacteria</taxon>
        <taxon>Rhodobacterales</taxon>
        <taxon>Paracoccaceae</taxon>
        <taxon>Rhodobaculum</taxon>
    </lineage>
</organism>
<protein>
    <recommendedName>
        <fullName evidence="4">HTH cro/C1-type domain-containing protein</fullName>
    </recommendedName>
</protein>
<gene>
    <name evidence="5" type="ORF">CCR87_14125</name>
</gene>
<sequence length="79" mass="8508">MAAVGTKGHRRVVSAKDLGAAVRDARRSQKIGQEELAELTGVSQPNISRIERGERPATVETYIRLLEAVGVDLVAVPRS</sequence>